<feature type="domain" description="OmpR/PhoB-type" evidence="11">
    <location>
        <begin position="145"/>
        <end position="244"/>
    </location>
</feature>
<name>A0A9W4R4Q8_PSEHA</name>
<gene>
    <name evidence="12" type="primary">walR</name>
    <name evidence="12" type="ORF">PSEHALCIP103_03589</name>
</gene>
<dbReference type="PANTHER" id="PTHR48111:SF47">
    <property type="entry name" value="TRANSCRIPTIONAL REGULATORY PROTEIN RSTA"/>
    <property type="match status" value="1"/>
</dbReference>
<dbReference type="Pfam" id="PF00072">
    <property type="entry name" value="Response_reg"/>
    <property type="match status" value="1"/>
</dbReference>
<dbReference type="InterPro" id="IPR001789">
    <property type="entry name" value="Sig_transdc_resp-reg_receiver"/>
</dbReference>
<dbReference type="InterPro" id="IPR016032">
    <property type="entry name" value="Sig_transdc_resp-reg_C-effctor"/>
</dbReference>
<dbReference type="InterPro" id="IPR011006">
    <property type="entry name" value="CheY-like_superfamily"/>
</dbReference>
<dbReference type="InterPro" id="IPR039420">
    <property type="entry name" value="WalR-like"/>
</dbReference>
<comment type="subcellular location">
    <subcellularLocation>
        <location evidence="1">Cytoplasm</location>
    </subcellularLocation>
</comment>
<dbReference type="SMART" id="SM00448">
    <property type="entry name" value="REC"/>
    <property type="match status" value="1"/>
</dbReference>
<keyword evidence="4" id="KW-0902">Two-component regulatory system</keyword>
<reference evidence="12" key="1">
    <citation type="submission" date="2022-07" db="EMBL/GenBank/DDBJ databases">
        <authorList>
            <person name="Criscuolo A."/>
        </authorList>
    </citation>
    <scope>NUCLEOTIDE SEQUENCE</scope>
    <source>
        <strain evidence="12">CIP103197</strain>
    </source>
</reference>
<proteinExistence type="predicted"/>
<dbReference type="GO" id="GO:0032993">
    <property type="term" value="C:protein-DNA complex"/>
    <property type="evidence" value="ECO:0007669"/>
    <property type="project" value="TreeGrafter"/>
</dbReference>
<dbReference type="SUPFAM" id="SSF46894">
    <property type="entry name" value="C-terminal effector domain of the bipartite response regulators"/>
    <property type="match status" value="1"/>
</dbReference>
<evidence type="ECO:0000256" key="2">
    <source>
        <dbReference type="ARBA" id="ARBA00022490"/>
    </source>
</evidence>
<keyword evidence="6 9" id="KW-0238">DNA-binding</keyword>
<keyword evidence="2" id="KW-0963">Cytoplasm</keyword>
<evidence type="ECO:0000256" key="3">
    <source>
        <dbReference type="ARBA" id="ARBA00022553"/>
    </source>
</evidence>
<keyword evidence="13" id="KW-1185">Reference proteome</keyword>
<evidence type="ECO:0000259" key="10">
    <source>
        <dbReference type="PROSITE" id="PS50110"/>
    </source>
</evidence>
<evidence type="ECO:0000259" key="11">
    <source>
        <dbReference type="PROSITE" id="PS51755"/>
    </source>
</evidence>
<keyword evidence="3 8" id="KW-0597">Phosphoprotein</keyword>
<comment type="caution">
    <text evidence="12">The sequence shown here is derived from an EMBL/GenBank/DDBJ whole genome shotgun (WGS) entry which is preliminary data.</text>
</comment>
<dbReference type="AlphaFoldDB" id="A0A9W4R4Q8"/>
<sequence>MIAKHHLGMRRKLMDNYGTILLVEDDISLAQWVTEYLTEQGYVVHVCHRGDEVISQVKRLNPQLILLDIMLPGLDGISVCRELRSFYHAPIIMLTARDEEMDEVIGLEVGATDYIIKPVRPRALLARIKSALRYSCDTPKTDDQANMINIGQLSINTESRNVSLNQQDVNISSAEYLLLHYLASNAGQVVSRDAVFKATKGREYDGLDRSVDVLISALRKKFNDDPQKPEKIKTIWGRGYLFVTTAW</sequence>
<dbReference type="FunFam" id="3.40.50.2300:FF:000001">
    <property type="entry name" value="DNA-binding response regulator PhoB"/>
    <property type="match status" value="1"/>
</dbReference>
<evidence type="ECO:0000313" key="12">
    <source>
        <dbReference type="EMBL" id="CAH9066455.1"/>
    </source>
</evidence>
<evidence type="ECO:0000256" key="9">
    <source>
        <dbReference type="PROSITE-ProRule" id="PRU01091"/>
    </source>
</evidence>
<feature type="DNA-binding region" description="OmpR/PhoB-type" evidence="9">
    <location>
        <begin position="145"/>
        <end position="244"/>
    </location>
</feature>
<protein>
    <submittedName>
        <fullName evidence="12">Transcriptional regulatory protein WalR</fullName>
    </submittedName>
</protein>
<keyword evidence="7" id="KW-0804">Transcription</keyword>
<dbReference type="PROSITE" id="PS51755">
    <property type="entry name" value="OMPR_PHOB"/>
    <property type="match status" value="1"/>
</dbReference>
<keyword evidence="5" id="KW-0805">Transcription regulation</keyword>
<dbReference type="Proteomes" id="UP001152447">
    <property type="component" value="Unassembled WGS sequence"/>
</dbReference>
<dbReference type="GO" id="GO:0005829">
    <property type="term" value="C:cytosol"/>
    <property type="evidence" value="ECO:0007669"/>
    <property type="project" value="TreeGrafter"/>
</dbReference>
<dbReference type="GO" id="GO:0006355">
    <property type="term" value="P:regulation of DNA-templated transcription"/>
    <property type="evidence" value="ECO:0007669"/>
    <property type="project" value="InterPro"/>
</dbReference>
<accession>A0A9W4R4Q8</accession>
<evidence type="ECO:0000256" key="4">
    <source>
        <dbReference type="ARBA" id="ARBA00023012"/>
    </source>
</evidence>
<evidence type="ECO:0000256" key="7">
    <source>
        <dbReference type="ARBA" id="ARBA00023163"/>
    </source>
</evidence>
<dbReference type="Gene3D" id="3.40.50.2300">
    <property type="match status" value="1"/>
</dbReference>
<dbReference type="CDD" id="cd00383">
    <property type="entry name" value="trans_reg_C"/>
    <property type="match status" value="1"/>
</dbReference>
<organism evidence="12 13">
    <name type="scientific">Pseudoalteromonas haloplanktis</name>
    <name type="common">Alteromonas haloplanktis</name>
    <dbReference type="NCBI Taxonomy" id="228"/>
    <lineage>
        <taxon>Bacteria</taxon>
        <taxon>Pseudomonadati</taxon>
        <taxon>Pseudomonadota</taxon>
        <taxon>Gammaproteobacteria</taxon>
        <taxon>Alteromonadales</taxon>
        <taxon>Pseudoalteromonadaceae</taxon>
        <taxon>Pseudoalteromonas</taxon>
    </lineage>
</organism>
<evidence type="ECO:0000256" key="1">
    <source>
        <dbReference type="ARBA" id="ARBA00004496"/>
    </source>
</evidence>
<feature type="domain" description="Response regulatory" evidence="10">
    <location>
        <begin position="19"/>
        <end position="132"/>
    </location>
</feature>
<dbReference type="Gene3D" id="6.10.250.690">
    <property type="match status" value="1"/>
</dbReference>
<dbReference type="PANTHER" id="PTHR48111">
    <property type="entry name" value="REGULATOR OF RPOS"/>
    <property type="match status" value="1"/>
</dbReference>
<dbReference type="PROSITE" id="PS50110">
    <property type="entry name" value="RESPONSE_REGULATORY"/>
    <property type="match status" value="1"/>
</dbReference>
<dbReference type="GO" id="GO:0000156">
    <property type="term" value="F:phosphorelay response regulator activity"/>
    <property type="evidence" value="ECO:0007669"/>
    <property type="project" value="TreeGrafter"/>
</dbReference>
<dbReference type="SUPFAM" id="SSF52172">
    <property type="entry name" value="CheY-like"/>
    <property type="match status" value="1"/>
</dbReference>
<feature type="modified residue" description="4-aspartylphosphate" evidence="8">
    <location>
        <position position="68"/>
    </location>
</feature>
<dbReference type="Gene3D" id="1.10.10.10">
    <property type="entry name" value="Winged helix-like DNA-binding domain superfamily/Winged helix DNA-binding domain"/>
    <property type="match status" value="1"/>
</dbReference>
<dbReference type="GO" id="GO:0000976">
    <property type="term" value="F:transcription cis-regulatory region binding"/>
    <property type="evidence" value="ECO:0007669"/>
    <property type="project" value="TreeGrafter"/>
</dbReference>
<evidence type="ECO:0000256" key="6">
    <source>
        <dbReference type="ARBA" id="ARBA00023125"/>
    </source>
</evidence>
<dbReference type="Pfam" id="PF00486">
    <property type="entry name" value="Trans_reg_C"/>
    <property type="match status" value="1"/>
</dbReference>
<evidence type="ECO:0000256" key="5">
    <source>
        <dbReference type="ARBA" id="ARBA00023015"/>
    </source>
</evidence>
<dbReference type="EMBL" id="CAMAPB010000104">
    <property type="protein sequence ID" value="CAH9066455.1"/>
    <property type="molecule type" value="Genomic_DNA"/>
</dbReference>
<dbReference type="InterPro" id="IPR036388">
    <property type="entry name" value="WH-like_DNA-bd_sf"/>
</dbReference>
<dbReference type="SMART" id="SM00862">
    <property type="entry name" value="Trans_reg_C"/>
    <property type="match status" value="1"/>
</dbReference>
<dbReference type="InterPro" id="IPR001867">
    <property type="entry name" value="OmpR/PhoB-type_DNA-bd"/>
</dbReference>
<evidence type="ECO:0000256" key="8">
    <source>
        <dbReference type="PROSITE-ProRule" id="PRU00169"/>
    </source>
</evidence>
<evidence type="ECO:0000313" key="13">
    <source>
        <dbReference type="Proteomes" id="UP001152447"/>
    </source>
</evidence>
<dbReference type="FunFam" id="1.10.10.10:FF:000099">
    <property type="entry name" value="Two-component system response regulator TorR"/>
    <property type="match status" value="1"/>
</dbReference>